<comment type="caution">
    <text evidence="1">The sequence shown here is derived from an EMBL/GenBank/DDBJ whole genome shotgun (WGS) entry which is preliminary data.</text>
</comment>
<evidence type="ECO:0000313" key="2">
    <source>
        <dbReference type="Proteomes" id="UP001358586"/>
    </source>
</evidence>
<dbReference type="EMBL" id="JARKNE010000010">
    <property type="protein sequence ID" value="KAK5793872.1"/>
    <property type="molecule type" value="Genomic_DNA"/>
</dbReference>
<proteinExistence type="predicted"/>
<name>A0ABR0NFT4_GOSAR</name>
<reference evidence="1 2" key="1">
    <citation type="submission" date="2023-03" db="EMBL/GenBank/DDBJ databases">
        <title>WGS of Gossypium arboreum.</title>
        <authorList>
            <person name="Yu D."/>
        </authorList>
    </citation>
    <scope>NUCLEOTIDE SEQUENCE [LARGE SCALE GENOMIC DNA]</scope>
    <source>
        <tissue evidence="1">Leaf</tissue>
    </source>
</reference>
<dbReference type="Proteomes" id="UP001358586">
    <property type="component" value="Chromosome 10"/>
</dbReference>
<keyword evidence="2" id="KW-1185">Reference proteome</keyword>
<organism evidence="1 2">
    <name type="scientific">Gossypium arboreum</name>
    <name type="common">Tree cotton</name>
    <name type="synonym">Gossypium nanking</name>
    <dbReference type="NCBI Taxonomy" id="29729"/>
    <lineage>
        <taxon>Eukaryota</taxon>
        <taxon>Viridiplantae</taxon>
        <taxon>Streptophyta</taxon>
        <taxon>Embryophyta</taxon>
        <taxon>Tracheophyta</taxon>
        <taxon>Spermatophyta</taxon>
        <taxon>Magnoliopsida</taxon>
        <taxon>eudicotyledons</taxon>
        <taxon>Gunneridae</taxon>
        <taxon>Pentapetalae</taxon>
        <taxon>rosids</taxon>
        <taxon>malvids</taxon>
        <taxon>Malvales</taxon>
        <taxon>Malvaceae</taxon>
        <taxon>Malvoideae</taxon>
        <taxon>Gossypium</taxon>
    </lineage>
</organism>
<sequence length="122" mass="14256">MGNFAKIPLMSRKGKKVRLQAFRVEFEMLKMKVSKSIDDYVTRVKAVINEMKRNEKTPDDAEIEVDEEHVDKAINHMVRAKQVKSIKHQVMDKEFEVEVETDFNKEINLKYNVIAVISQNMA</sequence>
<accession>A0ABR0NFT4</accession>
<protein>
    <submittedName>
        <fullName evidence="1">Uncharacterized protein</fullName>
    </submittedName>
</protein>
<gene>
    <name evidence="1" type="ORF">PVK06_035039</name>
</gene>
<evidence type="ECO:0000313" key="1">
    <source>
        <dbReference type="EMBL" id="KAK5793872.1"/>
    </source>
</evidence>